<dbReference type="PROSITE" id="PS50002">
    <property type="entry name" value="SH3"/>
    <property type="match status" value="1"/>
</dbReference>
<sequence length="211" mass="23246">MTSSAYRAVNHKKKGHRLSGVPDLSGGYAGANYYPGEGAITAERLHNPSLSPDLRRLHPEPNVPLSQGFGGITSGTVQRPRTARAPKRSSGQDPFGGSLVDEFRSPITNPAVHPKHSVSTPKQFSTGIYQQRRSASTTMLPTGTPWEQRFVALHDYTARVEDDLSMTKGQQFCILDRSQGYWWYAKCISTGLMGYVPYNYLAPLTSLESNE</sequence>
<evidence type="ECO:0000313" key="6">
    <source>
        <dbReference type="Proteomes" id="UP000281553"/>
    </source>
</evidence>
<reference evidence="5 6" key="1">
    <citation type="submission" date="2018-11" db="EMBL/GenBank/DDBJ databases">
        <authorList>
            <consortium name="Pathogen Informatics"/>
        </authorList>
    </citation>
    <scope>NUCLEOTIDE SEQUENCE [LARGE SCALE GENOMIC DNA]</scope>
</reference>
<evidence type="ECO:0000256" key="1">
    <source>
        <dbReference type="ARBA" id="ARBA00022443"/>
    </source>
</evidence>
<dbReference type="OrthoDB" id="28230at2759"/>
<dbReference type="Gene3D" id="2.30.30.40">
    <property type="entry name" value="SH3 Domains"/>
    <property type="match status" value="1"/>
</dbReference>
<dbReference type="InterPro" id="IPR036028">
    <property type="entry name" value="SH3-like_dom_sf"/>
</dbReference>
<keyword evidence="6" id="KW-1185">Reference proteome</keyword>
<evidence type="ECO:0000256" key="3">
    <source>
        <dbReference type="SAM" id="MobiDB-lite"/>
    </source>
</evidence>
<dbReference type="SUPFAM" id="SSF50044">
    <property type="entry name" value="SH3-domain"/>
    <property type="match status" value="1"/>
</dbReference>
<dbReference type="SMART" id="SM00326">
    <property type="entry name" value="SH3"/>
    <property type="match status" value="1"/>
</dbReference>
<dbReference type="EMBL" id="UYRU01044374">
    <property type="protein sequence ID" value="VDK86288.1"/>
    <property type="molecule type" value="Genomic_DNA"/>
</dbReference>
<evidence type="ECO:0000313" key="5">
    <source>
        <dbReference type="EMBL" id="VDK86288.1"/>
    </source>
</evidence>
<name>A0A3P6V2G2_DIBLA</name>
<dbReference type="PRINTS" id="PR00452">
    <property type="entry name" value="SH3DOMAIN"/>
</dbReference>
<dbReference type="CDD" id="cd11845">
    <property type="entry name" value="SH3_Src_like"/>
    <property type="match status" value="1"/>
</dbReference>
<organism evidence="5 6">
    <name type="scientific">Dibothriocephalus latus</name>
    <name type="common">Fish tapeworm</name>
    <name type="synonym">Diphyllobothrium latum</name>
    <dbReference type="NCBI Taxonomy" id="60516"/>
    <lineage>
        <taxon>Eukaryota</taxon>
        <taxon>Metazoa</taxon>
        <taxon>Spiralia</taxon>
        <taxon>Lophotrochozoa</taxon>
        <taxon>Platyhelminthes</taxon>
        <taxon>Cestoda</taxon>
        <taxon>Eucestoda</taxon>
        <taxon>Diphyllobothriidea</taxon>
        <taxon>Diphyllobothriidae</taxon>
        <taxon>Dibothriocephalus</taxon>
    </lineage>
</organism>
<evidence type="ECO:0000259" key="4">
    <source>
        <dbReference type="PROSITE" id="PS50002"/>
    </source>
</evidence>
<dbReference type="Pfam" id="PF00018">
    <property type="entry name" value="SH3_1"/>
    <property type="match status" value="1"/>
</dbReference>
<dbReference type="InterPro" id="IPR001452">
    <property type="entry name" value="SH3_domain"/>
</dbReference>
<keyword evidence="1 2" id="KW-0728">SH3 domain</keyword>
<proteinExistence type="predicted"/>
<feature type="domain" description="SH3" evidence="4">
    <location>
        <begin position="145"/>
        <end position="206"/>
    </location>
</feature>
<feature type="region of interest" description="Disordered" evidence="3">
    <location>
        <begin position="62"/>
        <end position="97"/>
    </location>
</feature>
<dbReference type="Proteomes" id="UP000281553">
    <property type="component" value="Unassembled WGS sequence"/>
</dbReference>
<protein>
    <recommendedName>
        <fullName evidence="4">SH3 domain-containing protein</fullName>
    </recommendedName>
</protein>
<gene>
    <name evidence="5" type="ORF">DILT_LOCUS3855</name>
</gene>
<dbReference type="AlphaFoldDB" id="A0A3P6V2G2"/>
<accession>A0A3P6V2G2</accession>
<evidence type="ECO:0000256" key="2">
    <source>
        <dbReference type="PROSITE-ProRule" id="PRU00192"/>
    </source>
</evidence>